<proteinExistence type="predicted"/>
<evidence type="ECO:0000256" key="1">
    <source>
        <dbReference type="SAM" id="MobiDB-lite"/>
    </source>
</evidence>
<protein>
    <submittedName>
        <fullName evidence="2">Uncharacterized protein</fullName>
    </submittedName>
</protein>
<organism evidence="2 3">
    <name type="scientific">Rhododendron griersonianum</name>
    <dbReference type="NCBI Taxonomy" id="479676"/>
    <lineage>
        <taxon>Eukaryota</taxon>
        <taxon>Viridiplantae</taxon>
        <taxon>Streptophyta</taxon>
        <taxon>Embryophyta</taxon>
        <taxon>Tracheophyta</taxon>
        <taxon>Spermatophyta</taxon>
        <taxon>Magnoliopsida</taxon>
        <taxon>eudicotyledons</taxon>
        <taxon>Gunneridae</taxon>
        <taxon>Pentapetalae</taxon>
        <taxon>asterids</taxon>
        <taxon>Ericales</taxon>
        <taxon>Ericaceae</taxon>
        <taxon>Ericoideae</taxon>
        <taxon>Rhodoreae</taxon>
        <taxon>Rhododendron</taxon>
    </lineage>
</organism>
<evidence type="ECO:0000313" key="3">
    <source>
        <dbReference type="Proteomes" id="UP000823749"/>
    </source>
</evidence>
<gene>
    <name evidence="2" type="ORF">RHGRI_001643</name>
</gene>
<feature type="region of interest" description="Disordered" evidence="1">
    <location>
        <begin position="49"/>
        <end position="82"/>
    </location>
</feature>
<feature type="region of interest" description="Disordered" evidence="1">
    <location>
        <begin position="1"/>
        <end position="24"/>
    </location>
</feature>
<sequence length="120" mass="13033">MADGTVSMADGLGHKAIDSNEVRRKQRNLVDSVSPLHLYLQQSKNPNCSIPIEMGTPPASISGDSKLGTTLRSSSPTGTRSKLLSWTQQHEHQQPIKTELLKLPTVTAAANSHYSHNMDS</sequence>
<feature type="compositionally biased region" description="Basic and acidic residues" evidence="1">
    <location>
        <begin position="12"/>
        <end position="23"/>
    </location>
</feature>
<evidence type="ECO:0000313" key="2">
    <source>
        <dbReference type="EMBL" id="KAG5565786.1"/>
    </source>
</evidence>
<keyword evidence="3" id="KW-1185">Reference proteome</keyword>
<name>A0AAV6LLY9_9ERIC</name>
<reference evidence="2" key="1">
    <citation type="submission" date="2020-08" db="EMBL/GenBank/DDBJ databases">
        <title>Plant Genome Project.</title>
        <authorList>
            <person name="Zhang R.-G."/>
        </authorList>
    </citation>
    <scope>NUCLEOTIDE SEQUENCE</scope>
    <source>
        <strain evidence="2">WSP0</strain>
        <tissue evidence="2">Leaf</tissue>
    </source>
</reference>
<accession>A0AAV6LLY9</accession>
<comment type="caution">
    <text evidence="2">The sequence shown here is derived from an EMBL/GenBank/DDBJ whole genome shotgun (WGS) entry which is preliminary data.</text>
</comment>
<dbReference type="Proteomes" id="UP000823749">
    <property type="component" value="Chromosome 1"/>
</dbReference>
<dbReference type="AlphaFoldDB" id="A0AAV6LLY9"/>
<dbReference type="EMBL" id="JACTNZ010000001">
    <property type="protein sequence ID" value="KAG5565786.1"/>
    <property type="molecule type" value="Genomic_DNA"/>
</dbReference>
<feature type="compositionally biased region" description="Polar residues" evidence="1">
    <location>
        <begin position="67"/>
        <end position="82"/>
    </location>
</feature>